<protein>
    <submittedName>
        <fullName evidence="1">Uncharacterized protein</fullName>
    </submittedName>
</protein>
<reference evidence="1 2" key="1">
    <citation type="submission" date="2015-03" db="EMBL/GenBank/DDBJ databases">
        <authorList>
            <person name="Lepp D."/>
            <person name="Hassan Y.I."/>
            <person name="Li X.-Z."/>
            <person name="Zhou T."/>
        </authorList>
    </citation>
    <scope>NUCLEOTIDE SEQUENCE [LARGE SCALE GENOMIC DNA]</scope>
    <source>
        <strain evidence="1 2">E84</strain>
    </source>
</reference>
<evidence type="ECO:0000313" key="2">
    <source>
        <dbReference type="Proteomes" id="UP000033411"/>
    </source>
</evidence>
<dbReference type="PATRIC" id="fig|1293439.3.peg.3366"/>
<dbReference type="Proteomes" id="UP000033411">
    <property type="component" value="Unassembled WGS sequence"/>
</dbReference>
<organism evidence="1 2">
    <name type="scientific">Devosia epidermidihirudinis</name>
    <dbReference type="NCBI Taxonomy" id="1293439"/>
    <lineage>
        <taxon>Bacteria</taxon>
        <taxon>Pseudomonadati</taxon>
        <taxon>Pseudomonadota</taxon>
        <taxon>Alphaproteobacteria</taxon>
        <taxon>Hyphomicrobiales</taxon>
        <taxon>Devosiaceae</taxon>
        <taxon>Devosia</taxon>
    </lineage>
</organism>
<dbReference type="AlphaFoldDB" id="A0A0F5Q415"/>
<evidence type="ECO:0000313" key="1">
    <source>
        <dbReference type="EMBL" id="KKC35637.1"/>
    </source>
</evidence>
<name>A0A0F5Q415_9HYPH</name>
<comment type="caution">
    <text evidence="1">The sequence shown here is derived from an EMBL/GenBank/DDBJ whole genome shotgun (WGS) entry which is preliminary data.</text>
</comment>
<gene>
    <name evidence="1" type="ORF">WH87_16490</name>
</gene>
<keyword evidence="2" id="KW-1185">Reference proteome</keyword>
<accession>A0A0F5Q415</accession>
<dbReference type="STRING" id="1293439.WH87_16490"/>
<proteinExistence type="predicted"/>
<dbReference type="EMBL" id="LANJ01000045">
    <property type="protein sequence ID" value="KKC35637.1"/>
    <property type="molecule type" value="Genomic_DNA"/>
</dbReference>
<sequence>MSRKPSSPHSVLNALVVRASGVRGGHAMAAPAQLQLRAKPQRHRLLLQPLRLQPPTANKLGFAVTPSAIAKPVQQRLQSVPPVDAVATPALNGRGCFCLLIPYQLIKLLERP</sequence>